<keyword evidence="4" id="KW-0645">Protease</keyword>
<dbReference type="InterPro" id="IPR005151">
    <property type="entry name" value="Tail-specific_protease"/>
</dbReference>
<keyword evidence="9" id="KW-1185">Reference proteome</keyword>
<proteinExistence type="inferred from homology"/>
<dbReference type="GO" id="GO:0005737">
    <property type="term" value="C:cytoplasm"/>
    <property type="evidence" value="ECO:0007669"/>
    <property type="project" value="UniProtKB-SubCell"/>
</dbReference>
<evidence type="ECO:0000256" key="6">
    <source>
        <dbReference type="ARBA" id="ARBA00022825"/>
    </source>
</evidence>
<dbReference type="Gene3D" id="3.90.226.10">
    <property type="entry name" value="2-enoyl-CoA Hydratase, Chain A, domain 1"/>
    <property type="match status" value="1"/>
</dbReference>
<dbReference type="PANTHER" id="PTHR43253">
    <property type="entry name" value="TRICORN PROTEASE HOMOLOG 2-RELATED"/>
    <property type="match status" value="1"/>
</dbReference>
<dbReference type="CDD" id="cd07562">
    <property type="entry name" value="Peptidase_S41_TRI"/>
    <property type="match status" value="1"/>
</dbReference>
<evidence type="ECO:0000256" key="2">
    <source>
        <dbReference type="ARBA" id="ARBA00008524"/>
    </source>
</evidence>
<dbReference type="GO" id="GO:0006508">
    <property type="term" value="P:proteolysis"/>
    <property type="evidence" value="ECO:0007669"/>
    <property type="project" value="UniProtKB-KW"/>
</dbReference>
<keyword evidence="6" id="KW-0720">Serine protease</keyword>
<evidence type="ECO:0000313" key="8">
    <source>
        <dbReference type="EMBL" id="TYB31923.1"/>
    </source>
</evidence>
<dbReference type="Gene3D" id="2.30.42.10">
    <property type="match status" value="1"/>
</dbReference>
<name>A0A5D0MK02_9BACT</name>
<dbReference type="InterPro" id="IPR029045">
    <property type="entry name" value="ClpP/crotonase-like_dom_sf"/>
</dbReference>
<comment type="caution">
    <text evidence="8">The sequence shown here is derived from an EMBL/GenBank/DDBJ whole genome shotgun (WGS) entry which is preliminary data.</text>
</comment>
<dbReference type="SUPFAM" id="SSF52096">
    <property type="entry name" value="ClpP/crotonase"/>
    <property type="match status" value="1"/>
</dbReference>
<keyword evidence="5" id="KW-0378">Hydrolase</keyword>
<dbReference type="SMART" id="SM00245">
    <property type="entry name" value="TSPc"/>
    <property type="match status" value="1"/>
</dbReference>
<evidence type="ECO:0000313" key="9">
    <source>
        <dbReference type="Proteomes" id="UP000324143"/>
    </source>
</evidence>
<dbReference type="Gene3D" id="3.30.750.44">
    <property type="match status" value="1"/>
</dbReference>
<dbReference type="PANTHER" id="PTHR43253:SF1">
    <property type="entry name" value="TRICORN PROTEASE HOMOLOG 2-RELATED"/>
    <property type="match status" value="1"/>
</dbReference>
<evidence type="ECO:0000256" key="3">
    <source>
        <dbReference type="ARBA" id="ARBA00022490"/>
    </source>
</evidence>
<comment type="subcellular location">
    <subcellularLocation>
        <location evidence="1">Cytoplasm</location>
    </subcellularLocation>
</comment>
<evidence type="ECO:0000259" key="7">
    <source>
        <dbReference type="SMART" id="SM00245"/>
    </source>
</evidence>
<protein>
    <recommendedName>
        <fullName evidence="7">Tail specific protease domain-containing protein</fullName>
    </recommendedName>
</protein>
<feature type="non-terminal residue" evidence="8">
    <location>
        <position position="1"/>
    </location>
</feature>
<feature type="domain" description="Tail specific protease" evidence="7">
    <location>
        <begin position="121"/>
        <end position="303"/>
    </location>
</feature>
<evidence type="ECO:0000256" key="1">
    <source>
        <dbReference type="ARBA" id="ARBA00004496"/>
    </source>
</evidence>
<evidence type="ECO:0000256" key="5">
    <source>
        <dbReference type="ARBA" id="ARBA00022801"/>
    </source>
</evidence>
<reference evidence="8" key="1">
    <citation type="submission" date="2019-08" db="EMBL/GenBank/DDBJ databases">
        <title>Genomic characterization of a novel candidate phylum (ARYD3) from a high temperature, high salinity tertiary oil reservoir in north central Oklahoma, USA.</title>
        <authorList>
            <person name="Youssef N.H."/>
            <person name="Yadav A."/>
            <person name="Elshahed M.S."/>
        </authorList>
    </citation>
    <scope>NUCLEOTIDE SEQUENCE [LARGE SCALE GENOMIC DNA]</scope>
    <source>
        <strain evidence="8">ARYD3</strain>
    </source>
</reference>
<keyword evidence="3" id="KW-0963">Cytoplasm</keyword>
<accession>A0A5D0MK02</accession>
<dbReference type="Pfam" id="PF03572">
    <property type="entry name" value="Peptidase_S41"/>
    <property type="match status" value="1"/>
</dbReference>
<dbReference type="EMBL" id="VSIX01000020">
    <property type="protein sequence ID" value="TYB31923.1"/>
    <property type="molecule type" value="Genomic_DNA"/>
</dbReference>
<dbReference type="InterPro" id="IPR036034">
    <property type="entry name" value="PDZ_sf"/>
</dbReference>
<sequence length="329" mass="37824">DKYIEDIILKRDLYNIVDEIFGKLNASHLGIWGEREKPHNTKYETGYFGAELDNNLVVKELLDLSSIVKKVSKNDRLLAVEGRKINGLKELDKKLTGKANKKLNLLFENAGSIEIELKTRKHFHDIYIKEKDIEKKRFVKRKSNNKLVYIHLHKMNDKNLKKFKDEIASFGSDKKGLILDIRNNSGGNIAKDILGILKRDVYAYSKRRYFNELTEEPTGYSWSKPVVVLINEKSFSNAEIFPLGFKNLKRGKVIGIPTAGGVIGTYHTTLMDGTNFRLPHVKWLTLDKKNMENMGVEPDIFIENHPEDILNGKDPQLDKAIEVIMKQIK</sequence>
<comment type="similarity">
    <text evidence="2">Belongs to the peptidase S41B family.</text>
</comment>
<dbReference type="InterPro" id="IPR012393">
    <property type="entry name" value="Tricorn_protease"/>
</dbReference>
<dbReference type="Proteomes" id="UP000324143">
    <property type="component" value="Unassembled WGS sequence"/>
</dbReference>
<gene>
    <name evidence="8" type="ORF">FXF47_01635</name>
</gene>
<dbReference type="AlphaFoldDB" id="A0A5D0MK02"/>
<dbReference type="GO" id="GO:0008236">
    <property type="term" value="F:serine-type peptidase activity"/>
    <property type="evidence" value="ECO:0007669"/>
    <property type="project" value="UniProtKB-KW"/>
</dbReference>
<evidence type="ECO:0000256" key="4">
    <source>
        <dbReference type="ARBA" id="ARBA00022670"/>
    </source>
</evidence>
<organism evidence="8 9">
    <name type="scientific">Candidatus Mcinerneyibacterium aminivorans</name>
    <dbReference type="NCBI Taxonomy" id="2703815"/>
    <lineage>
        <taxon>Bacteria</taxon>
        <taxon>Candidatus Macinerneyibacteriota</taxon>
        <taxon>Candidatus Mcinerneyibacteria</taxon>
        <taxon>Candidatus Mcinerneyibacteriales</taxon>
        <taxon>Candidatus Mcinerneyibacteriaceae</taxon>
        <taxon>Candidatus Mcinerneyibacterium</taxon>
    </lineage>
</organism>